<evidence type="ECO:0000313" key="3">
    <source>
        <dbReference type="Proteomes" id="UP001607303"/>
    </source>
</evidence>
<dbReference type="EMBL" id="JAYRBN010000068">
    <property type="protein sequence ID" value="KAL2735015.1"/>
    <property type="molecule type" value="Genomic_DNA"/>
</dbReference>
<gene>
    <name evidence="2" type="ORF">V1477_013415</name>
</gene>
<organism evidence="2 3">
    <name type="scientific">Vespula maculifrons</name>
    <name type="common">Eastern yellow jacket</name>
    <name type="synonym">Wasp</name>
    <dbReference type="NCBI Taxonomy" id="7453"/>
    <lineage>
        <taxon>Eukaryota</taxon>
        <taxon>Metazoa</taxon>
        <taxon>Ecdysozoa</taxon>
        <taxon>Arthropoda</taxon>
        <taxon>Hexapoda</taxon>
        <taxon>Insecta</taxon>
        <taxon>Pterygota</taxon>
        <taxon>Neoptera</taxon>
        <taxon>Endopterygota</taxon>
        <taxon>Hymenoptera</taxon>
        <taxon>Apocrita</taxon>
        <taxon>Aculeata</taxon>
        <taxon>Vespoidea</taxon>
        <taxon>Vespidae</taxon>
        <taxon>Vespinae</taxon>
        <taxon>Vespula</taxon>
    </lineage>
</organism>
<keyword evidence="3" id="KW-1185">Reference proteome</keyword>
<evidence type="ECO:0000256" key="1">
    <source>
        <dbReference type="SAM" id="MobiDB-lite"/>
    </source>
</evidence>
<feature type="region of interest" description="Disordered" evidence="1">
    <location>
        <begin position="1"/>
        <end position="21"/>
    </location>
</feature>
<sequence>MKKKKKKKEKEEEEEEEDENQRVYTRRECRCAYRVVAEDDLEPLPRLFETSLFPTLVDRENIIHRKMRLIHRLLVLLFLREAFAAVARKPPTFSKPVYSNAYLPAAMQVIFHAVEQLKAIQTEETTHTTSISSSIIETNQGTTLSMIEDNFKETEIMEMTETVTEMIKNDKILTNVEYVSTLTSIIDDRHQELPETHEETPEMNYATPETNYERPETVEQVKEMNQELPEINEEKSNVDTKDVPPITRGTLSKDTKIKDQPSIDSIVEGIYEILKPTSTDIYDDGNDDNNDNYKMEKIEEEDDENRFTMLGEKVTQVPRPSLSNYLKRVKAEPRASLVQLASLYDALGKDARKQGYGKYFGYSDEVLQVLDTSAEGGIGPQLKKLLDKVLERNELTREDAKNRTKLVIRDLEEPASLLSNDLRKLLPLRRRSLKALLSTRVQTKPQITKLFPIEEIHVNDHREANNETKLFDKLFGKLRATYNFVFRKTDNGSNSNVEKILPKDAPNPDVEAFKLIWKNPINSENLEITKLNTQTTTKEPVYQTRIKTLYDAPRYDRFEELQPLEPLEQLEPLMPLEFDEENEHKKDDDVEFITPATGLQFPTTLGRHFVEWLGSLLGLSYGIYAKLTRAIHIS</sequence>
<comment type="caution">
    <text evidence="2">The sequence shown here is derived from an EMBL/GenBank/DDBJ whole genome shotgun (WGS) entry which is preliminary data.</text>
</comment>
<dbReference type="Proteomes" id="UP001607303">
    <property type="component" value="Unassembled WGS sequence"/>
</dbReference>
<accession>A0ABD2BQQ9</accession>
<evidence type="ECO:0000313" key="2">
    <source>
        <dbReference type="EMBL" id="KAL2735015.1"/>
    </source>
</evidence>
<protein>
    <submittedName>
        <fullName evidence="2">Helicase SWR1-like</fullName>
    </submittedName>
</protein>
<dbReference type="AlphaFoldDB" id="A0ABD2BQQ9"/>
<reference evidence="2 3" key="1">
    <citation type="journal article" date="2024" name="Ann. Entomol. Soc. Am.">
        <title>Genomic analyses of the southern and eastern yellowjacket wasps (Hymenoptera: Vespidae) reveal evolutionary signatures of social life.</title>
        <authorList>
            <person name="Catto M.A."/>
            <person name="Caine P.B."/>
            <person name="Orr S.E."/>
            <person name="Hunt B.G."/>
            <person name="Goodisman M.A.D."/>
        </authorList>
    </citation>
    <scope>NUCLEOTIDE SEQUENCE [LARGE SCALE GENOMIC DNA]</scope>
    <source>
        <strain evidence="2">232</strain>
        <tissue evidence="2">Head and thorax</tissue>
    </source>
</reference>
<name>A0ABD2BQQ9_VESMC</name>
<feature type="region of interest" description="Disordered" evidence="1">
    <location>
        <begin position="235"/>
        <end position="257"/>
    </location>
</feature>
<proteinExistence type="predicted"/>